<proteinExistence type="predicted"/>
<comment type="caution">
    <text evidence="2">The sequence shown here is derived from an EMBL/GenBank/DDBJ whole genome shotgun (WGS) entry which is preliminary data.</text>
</comment>
<dbReference type="EMBL" id="JBGMDY010000003">
    <property type="protein sequence ID" value="KAL2339872.1"/>
    <property type="molecule type" value="Genomic_DNA"/>
</dbReference>
<dbReference type="Proteomes" id="UP001603857">
    <property type="component" value="Unassembled WGS sequence"/>
</dbReference>
<protein>
    <submittedName>
        <fullName evidence="2">Uncharacterized protein</fullName>
    </submittedName>
</protein>
<gene>
    <name evidence="2" type="ORF">Fmac_007812</name>
</gene>
<evidence type="ECO:0000256" key="1">
    <source>
        <dbReference type="SAM" id="MobiDB-lite"/>
    </source>
</evidence>
<reference evidence="2 3" key="1">
    <citation type="submission" date="2024-08" db="EMBL/GenBank/DDBJ databases">
        <title>Insights into the chromosomal genome structure of Flemingia macrophylla.</title>
        <authorList>
            <person name="Ding Y."/>
            <person name="Zhao Y."/>
            <person name="Bi W."/>
            <person name="Wu M."/>
            <person name="Zhao G."/>
            <person name="Gong Y."/>
            <person name="Li W."/>
            <person name="Zhang P."/>
        </authorList>
    </citation>
    <scope>NUCLEOTIDE SEQUENCE [LARGE SCALE GENOMIC DNA]</scope>
    <source>
        <strain evidence="2">DYQJB</strain>
        <tissue evidence="2">Leaf</tissue>
    </source>
</reference>
<dbReference type="AlphaFoldDB" id="A0ABD1MWG1"/>
<organism evidence="2 3">
    <name type="scientific">Flemingia macrophylla</name>
    <dbReference type="NCBI Taxonomy" id="520843"/>
    <lineage>
        <taxon>Eukaryota</taxon>
        <taxon>Viridiplantae</taxon>
        <taxon>Streptophyta</taxon>
        <taxon>Embryophyta</taxon>
        <taxon>Tracheophyta</taxon>
        <taxon>Spermatophyta</taxon>
        <taxon>Magnoliopsida</taxon>
        <taxon>eudicotyledons</taxon>
        <taxon>Gunneridae</taxon>
        <taxon>Pentapetalae</taxon>
        <taxon>rosids</taxon>
        <taxon>fabids</taxon>
        <taxon>Fabales</taxon>
        <taxon>Fabaceae</taxon>
        <taxon>Papilionoideae</taxon>
        <taxon>50 kb inversion clade</taxon>
        <taxon>NPAAA clade</taxon>
        <taxon>indigoferoid/millettioid clade</taxon>
        <taxon>Phaseoleae</taxon>
        <taxon>Flemingia</taxon>
    </lineage>
</organism>
<evidence type="ECO:0000313" key="3">
    <source>
        <dbReference type="Proteomes" id="UP001603857"/>
    </source>
</evidence>
<evidence type="ECO:0000313" key="2">
    <source>
        <dbReference type="EMBL" id="KAL2339872.1"/>
    </source>
</evidence>
<accession>A0ABD1MWG1</accession>
<keyword evidence="3" id="KW-1185">Reference proteome</keyword>
<name>A0ABD1MWG1_9FABA</name>
<sequence>MSYGGGLRRDGDWLEGGGDEGVREGEADSDFGAQREVEQITLILFLCVKRLDLKGEKASLQGGGAWVFRSSRNSIRSSSLFENTVRMKALIVLSSEVEGFALIDVTSGIFSNFVEELHPHIFDFEIDKEIASHFPNWFKEYADPRVKGRGRGGGRGVLS</sequence>
<feature type="region of interest" description="Disordered" evidence="1">
    <location>
        <begin position="1"/>
        <end position="26"/>
    </location>
</feature>